<keyword evidence="1" id="KW-0812">Transmembrane</keyword>
<organism evidence="2">
    <name type="scientific">Arundo donax</name>
    <name type="common">Giant reed</name>
    <name type="synonym">Donax arundinaceus</name>
    <dbReference type="NCBI Taxonomy" id="35708"/>
    <lineage>
        <taxon>Eukaryota</taxon>
        <taxon>Viridiplantae</taxon>
        <taxon>Streptophyta</taxon>
        <taxon>Embryophyta</taxon>
        <taxon>Tracheophyta</taxon>
        <taxon>Spermatophyta</taxon>
        <taxon>Magnoliopsida</taxon>
        <taxon>Liliopsida</taxon>
        <taxon>Poales</taxon>
        <taxon>Poaceae</taxon>
        <taxon>PACMAD clade</taxon>
        <taxon>Arundinoideae</taxon>
        <taxon>Arundineae</taxon>
        <taxon>Arundo</taxon>
    </lineage>
</organism>
<reference evidence="2" key="1">
    <citation type="submission" date="2014-09" db="EMBL/GenBank/DDBJ databases">
        <authorList>
            <person name="Magalhaes I.L.F."/>
            <person name="Oliveira U."/>
            <person name="Santos F.R."/>
            <person name="Vidigal T.H.D.A."/>
            <person name="Brescovit A.D."/>
            <person name="Santos A.J."/>
        </authorList>
    </citation>
    <scope>NUCLEOTIDE SEQUENCE</scope>
    <source>
        <tissue evidence="2">Shoot tissue taken approximately 20 cm above the soil surface</tissue>
    </source>
</reference>
<feature type="transmembrane region" description="Helical" evidence="1">
    <location>
        <begin position="20"/>
        <end position="38"/>
    </location>
</feature>
<keyword evidence="1" id="KW-0472">Membrane</keyword>
<proteinExistence type="predicted"/>
<evidence type="ECO:0000313" key="2">
    <source>
        <dbReference type="EMBL" id="JAD58300.1"/>
    </source>
</evidence>
<reference evidence="2" key="2">
    <citation type="journal article" date="2015" name="Data Brief">
        <title>Shoot transcriptome of the giant reed, Arundo donax.</title>
        <authorList>
            <person name="Barrero R.A."/>
            <person name="Guerrero F.D."/>
            <person name="Moolhuijzen P."/>
            <person name="Goolsby J.A."/>
            <person name="Tidwell J."/>
            <person name="Bellgard S.E."/>
            <person name="Bellgard M.I."/>
        </authorList>
    </citation>
    <scope>NUCLEOTIDE SEQUENCE</scope>
    <source>
        <tissue evidence="2">Shoot tissue taken approximately 20 cm above the soil surface</tissue>
    </source>
</reference>
<dbReference type="AlphaFoldDB" id="A0A0A9BAQ7"/>
<accession>A0A0A9BAQ7</accession>
<protein>
    <submittedName>
        <fullName evidence="2">Uncharacterized protein</fullName>
    </submittedName>
</protein>
<evidence type="ECO:0000256" key="1">
    <source>
        <dbReference type="SAM" id="Phobius"/>
    </source>
</evidence>
<keyword evidence="1" id="KW-1133">Transmembrane helix</keyword>
<sequence length="43" mass="5194">MVRYVLVPNILHIQNDFLAYVYVVLLLDILWLGGFFFYHEAFM</sequence>
<dbReference type="EMBL" id="GBRH01239595">
    <property type="protein sequence ID" value="JAD58300.1"/>
    <property type="molecule type" value="Transcribed_RNA"/>
</dbReference>
<name>A0A0A9BAQ7_ARUDO</name>